<reference evidence="1 2" key="1">
    <citation type="submission" date="2014-04" db="EMBL/GenBank/DDBJ databases">
        <title>Evolutionary Origins and Diversification of the Mycorrhizal Mutualists.</title>
        <authorList>
            <consortium name="DOE Joint Genome Institute"/>
            <consortium name="Mycorrhizal Genomics Consortium"/>
            <person name="Kohler A."/>
            <person name="Kuo A."/>
            <person name="Nagy L.G."/>
            <person name="Floudas D."/>
            <person name="Copeland A."/>
            <person name="Barry K.W."/>
            <person name="Cichocki N."/>
            <person name="Veneault-Fourrey C."/>
            <person name="LaButti K."/>
            <person name="Lindquist E.A."/>
            <person name="Lipzen A."/>
            <person name="Lundell T."/>
            <person name="Morin E."/>
            <person name="Murat C."/>
            <person name="Riley R."/>
            <person name="Ohm R."/>
            <person name="Sun H."/>
            <person name="Tunlid A."/>
            <person name="Henrissat B."/>
            <person name="Grigoriev I.V."/>
            <person name="Hibbett D.S."/>
            <person name="Martin F."/>
        </authorList>
    </citation>
    <scope>NUCLEOTIDE SEQUENCE [LARGE SCALE GENOMIC DNA]</scope>
    <source>
        <strain evidence="1 2">Koide BX008</strain>
    </source>
</reference>
<keyword evidence="2" id="KW-1185">Reference proteome</keyword>
<gene>
    <name evidence="1" type="ORF">M378DRAFT_397953</name>
</gene>
<accession>A0A0C2ST54</accession>
<evidence type="ECO:0000313" key="1">
    <source>
        <dbReference type="EMBL" id="KIL57229.1"/>
    </source>
</evidence>
<evidence type="ECO:0000313" key="2">
    <source>
        <dbReference type="Proteomes" id="UP000054549"/>
    </source>
</evidence>
<dbReference type="HOGENOM" id="CLU_2372309_0_0_1"/>
<protein>
    <submittedName>
        <fullName evidence="1">Uncharacterized protein</fullName>
    </submittedName>
</protein>
<proteinExistence type="predicted"/>
<dbReference type="EMBL" id="KN818377">
    <property type="protein sequence ID" value="KIL57229.1"/>
    <property type="molecule type" value="Genomic_DNA"/>
</dbReference>
<sequence length="95" mass="10987">MKCVKRGDGDEKSIHFITFMLLNIKRRARTRSRALQVLRLGFKNFNRQLVTAPGVISTLFPFHSHNLIPVVPLVRIDPFLIYISTTVLRIVKENL</sequence>
<dbReference type="AlphaFoldDB" id="A0A0C2ST54"/>
<dbReference type="Proteomes" id="UP000054549">
    <property type="component" value="Unassembled WGS sequence"/>
</dbReference>
<organism evidence="1 2">
    <name type="scientific">Amanita muscaria (strain Koide BX008)</name>
    <dbReference type="NCBI Taxonomy" id="946122"/>
    <lineage>
        <taxon>Eukaryota</taxon>
        <taxon>Fungi</taxon>
        <taxon>Dikarya</taxon>
        <taxon>Basidiomycota</taxon>
        <taxon>Agaricomycotina</taxon>
        <taxon>Agaricomycetes</taxon>
        <taxon>Agaricomycetidae</taxon>
        <taxon>Agaricales</taxon>
        <taxon>Pluteineae</taxon>
        <taxon>Amanitaceae</taxon>
        <taxon>Amanita</taxon>
    </lineage>
</organism>
<dbReference type="InParanoid" id="A0A0C2ST54"/>
<name>A0A0C2ST54_AMAMK</name>